<dbReference type="Proteomes" id="UP001262767">
    <property type="component" value="Unassembled WGS sequence"/>
</dbReference>
<evidence type="ECO:0000313" key="2">
    <source>
        <dbReference type="Proteomes" id="UP001262767"/>
    </source>
</evidence>
<comment type="caution">
    <text evidence="1">The sequence shown here is derived from an EMBL/GenBank/DDBJ whole genome shotgun (WGS) entry which is preliminary data.</text>
</comment>
<reference evidence="1" key="1">
    <citation type="submission" date="2023-07" db="EMBL/GenBank/DDBJ databases">
        <title>Sorghum-associated microbial communities from plants grown in Nebraska, USA.</title>
        <authorList>
            <person name="Schachtman D."/>
        </authorList>
    </citation>
    <scope>NUCLEOTIDE SEQUENCE</scope>
    <source>
        <strain evidence="1">BE44</strain>
    </source>
</reference>
<organism evidence="1 2">
    <name type="scientific">Acinetobacter lwoffii</name>
    <dbReference type="NCBI Taxonomy" id="28090"/>
    <lineage>
        <taxon>Bacteria</taxon>
        <taxon>Pseudomonadati</taxon>
        <taxon>Pseudomonadota</taxon>
        <taxon>Gammaproteobacteria</taxon>
        <taxon>Moraxellales</taxon>
        <taxon>Moraxellaceae</taxon>
        <taxon>Acinetobacter</taxon>
    </lineage>
</organism>
<dbReference type="AlphaFoldDB" id="A0AAW8LNS5"/>
<gene>
    <name evidence="1" type="ORF">J2X86_002499</name>
</gene>
<name>A0AAW8LNS5_ACILW</name>
<dbReference type="RefSeq" id="WP_310077963.1">
    <property type="nucleotide sequence ID" value="NZ_JAVDSC010000012.1"/>
</dbReference>
<sequence length="155" mass="17321">MDIDSIAAKRDAQSDDNFCLSENLSLDLLQLMFVDHLMMEHGSKLENLLEILSRYKALNGSVQSLREEVFKKIIAISSKDPATALILNVDVSYMPPSKRQEYKNRLKQALSQVKNNLNLDSVTVFHTPLPISIAISSNVITQKPAISAEKHGNIQ</sequence>
<evidence type="ECO:0000313" key="1">
    <source>
        <dbReference type="EMBL" id="MDR6630444.1"/>
    </source>
</evidence>
<protein>
    <submittedName>
        <fullName evidence="1">Uncharacterized protein</fullName>
    </submittedName>
</protein>
<dbReference type="EMBL" id="JAVDSC010000012">
    <property type="protein sequence ID" value="MDR6630444.1"/>
    <property type="molecule type" value="Genomic_DNA"/>
</dbReference>
<proteinExistence type="predicted"/>
<accession>A0AAW8LNS5</accession>